<dbReference type="InterPro" id="IPR050736">
    <property type="entry name" value="Sensor_HK_Regulatory"/>
</dbReference>
<evidence type="ECO:0000256" key="1">
    <source>
        <dbReference type="ARBA" id="ARBA00000085"/>
    </source>
</evidence>
<proteinExistence type="predicted"/>
<dbReference type="InterPro" id="IPR036097">
    <property type="entry name" value="HisK_dim/P_sf"/>
</dbReference>
<dbReference type="SMART" id="SM00387">
    <property type="entry name" value="HATPase_c"/>
    <property type="match status" value="1"/>
</dbReference>
<reference evidence="12" key="1">
    <citation type="submission" date="2021-01" db="EMBL/GenBank/DDBJ databases">
        <title>Fulvivirga kasyanovii gen. nov., sp nov., a novel member of the phylum Bacteroidetes isolated from seawater in a mussel farm.</title>
        <authorList>
            <person name="Zhao L.-H."/>
            <person name="Wang Z.-J."/>
        </authorList>
    </citation>
    <scope>NUCLEOTIDE SEQUENCE</scope>
    <source>
        <strain evidence="12">29W222</strain>
    </source>
</reference>
<dbReference type="RefSeq" id="WP_202858886.1">
    <property type="nucleotide sequence ID" value="NZ_JAEUGD010000066.1"/>
</dbReference>
<comment type="caution">
    <text evidence="12">The sequence shown here is derived from an EMBL/GenBank/DDBJ whole genome shotgun (WGS) entry which is preliminary data.</text>
</comment>
<dbReference type="PANTHER" id="PTHR43711">
    <property type="entry name" value="TWO-COMPONENT HISTIDINE KINASE"/>
    <property type="match status" value="1"/>
</dbReference>
<feature type="region of interest" description="Disordered" evidence="8">
    <location>
        <begin position="68"/>
        <end position="94"/>
    </location>
</feature>
<name>A0A937KGN0_9BACT</name>
<dbReference type="Gene3D" id="1.10.287.130">
    <property type="match status" value="1"/>
</dbReference>
<evidence type="ECO:0000256" key="4">
    <source>
        <dbReference type="ARBA" id="ARBA00022679"/>
    </source>
</evidence>
<evidence type="ECO:0000259" key="9">
    <source>
        <dbReference type="PROSITE" id="PS50109"/>
    </source>
</evidence>
<feature type="domain" description="Histidine kinase" evidence="9">
    <location>
        <begin position="203"/>
        <end position="419"/>
    </location>
</feature>
<dbReference type="EC" id="2.7.13.3" evidence="2"/>
<evidence type="ECO:0000256" key="3">
    <source>
        <dbReference type="ARBA" id="ARBA00022553"/>
    </source>
</evidence>
<dbReference type="InterPro" id="IPR003661">
    <property type="entry name" value="HisK_dim/P_dom"/>
</dbReference>
<evidence type="ECO:0000259" key="11">
    <source>
        <dbReference type="PROSITE" id="PS50113"/>
    </source>
</evidence>
<dbReference type="SUPFAM" id="SSF55785">
    <property type="entry name" value="PYP-like sensor domain (PAS domain)"/>
    <property type="match status" value="1"/>
</dbReference>
<dbReference type="SMART" id="SM00091">
    <property type="entry name" value="PAS"/>
    <property type="match status" value="1"/>
</dbReference>
<dbReference type="InterPro" id="IPR005467">
    <property type="entry name" value="His_kinase_dom"/>
</dbReference>
<evidence type="ECO:0000256" key="5">
    <source>
        <dbReference type="ARBA" id="ARBA00022777"/>
    </source>
</evidence>
<dbReference type="Pfam" id="PF13426">
    <property type="entry name" value="PAS_9"/>
    <property type="match status" value="1"/>
</dbReference>
<dbReference type="CDD" id="cd00130">
    <property type="entry name" value="PAS"/>
    <property type="match status" value="1"/>
</dbReference>
<dbReference type="FunFam" id="3.30.565.10:FF:000006">
    <property type="entry name" value="Sensor histidine kinase WalK"/>
    <property type="match status" value="1"/>
</dbReference>
<dbReference type="GO" id="GO:0000155">
    <property type="term" value="F:phosphorelay sensor kinase activity"/>
    <property type="evidence" value="ECO:0007669"/>
    <property type="project" value="InterPro"/>
</dbReference>
<keyword evidence="5" id="KW-0418">Kinase</keyword>
<dbReference type="Gene3D" id="3.30.450.20">
    <property type="entry name" value="PAS domain"/>
    <property type="match status" value="1"/>
</dbReference>
<dbReference type="SMART" id="SM00388">
    <property type="entry name" value="HisKA"/>
    <property type="match status" value="1"/>
</dbReference>
<dbReference type="InterPro" id="IPR000700">
    <property type="entry name" value="PAS-assoc_C"/>
</dbReference>
<evidence type="ECO:0000313" key="13">
    <source>
        <dbReference type="Proteomes" id="UP000614216"/>
    </source>
</evidence>
<dbReference type="EMBL" id="JAEUGD010000066">
    <property type="protein sequence ID" value="MBL6449358.1"/>
    <property type="molecule type" value="Genomic_DNA"/>
</dbReference>
<evidence type="ECO:0000259" key="10">
    <source>
        <dbReference type="PROSITE" id="PS50112"/>
    </source>
</evidence>
<dbReference type="InterPro" id="IPR035965">
    <property type="entry name" value="PAS-like_dom_sf"/>
</dbReference>
<accession>A0A937KGN0</accession>
<feature type="domain" description="PAS" evidence="10">
    <location>
        <begin position="5"/>
        <end position="59"/>
    </location>
</feature>
<keyword evidence="6" id="KW-0902">Two-component regulatory system</keyword>
<feature type="domain" description="PAC" evidence="11">
    <location>
        <begin position="79"/>
        <end position="132"/>
    </location>
</feature>
<evidence type="ECO:0000256" key="7">
    <source>
        <dbReference type="SAM" id="Coils"/>
    </source>
</evidence>
<dbReference type="CDD" id="cd00082">
    <property type="entry name" value="HisKA"/>
    <property type="match status" value="1"/>
</dbReference>
<evidence type="ECO:0000256" key="6">
    <source>
        <dbReference type="ARBA" id="ARBA00023012"/>
    </source>
</evidence>
<feature type="coiled-coil region" evidence="7">
    <location>
        <begin position="123"/>
        <end position="182"/>
    </location>
</feature>
<feature type="compositionally biased region" description="Basic residues" evidence="8">
    <location>
        <begin position="81"/>
        <end position="90"/>
    </location>
</feature>
<dbReference type="PROSITE" id="PS50109">
    <property type="entry name" value="HIS_KIN"/>
    <property type="match status" value="1"/>
</dbReference>
<gene>
    <name evidence="12" type="ORF">JMN32_23810</name>
</gene>
<dbReference type="Gene3D" id="3.30.565.10">
    <property type="entry name" value="Histidine kinase-like ATPase, C-terminal domain"/>
    <property type="match status" value="1"/>
</dbReference>
<keyword evidence="4" id="KW-0808">Transferase</keyword>
<dbReference type="InterPro" id="IPR000014">
    <property type="entry name" value="PAS"/>
</dbReference>
<dbReference type="PROSITE" id="PS50112">
    <property type="entry name" value="PAS"/>
    <property type="match status" value="1"/>
</dbReference>
<organism evidence="12 13">
    <name type="scientific">Fulvivirga marina</name>
    <dbReference type="NCBI Taxonomy" id="2494733"/>
    <lineage>
        <taxon>Bacteria</taxon>
        <taxon>Pseudomonadati</taxon>
        <taxon>Bacteroidota</taxon>
        <taxon>Cytophagia</taxon>
        <taxon>Cytophagales</taxon>
        <taxon>Fulvivirgaceae</taxon>
        <taxon>Fulvivirga</taxon>
    </lineage>
</organism>
<evidence type="ECO:0000256" key="8">
    <source>
        <dbReference type="SAM" id="MobiDB-lite"/>
    </source>
</evidence>
<dbReference type="SUPFAM" id="SSF47384">
    <property type="entry name" value="Homodimeric domain of signal transducing histidine kinase"/>
    <property type="match status" value="1"/>
</dbReference>
<dbReference type="Pfam" id="PF02518">
    <property type="entry name" value="HATPase_c"/>
    <property type="match status" value="1"/>
</dbReference>
<comment type="catalytic activity">
    <reaction evidence="1">
        <text>ATP + protein L-histidine = ADP + protein N-phospho-L-histidine.</text>
        <dbReference type="EC" id="2.7.13.3"/>
    </reaction>
</comment>
<dbReference type="PRINTS" id="PR00344">
    <property type="entry name" value="BCTRLSENSOR"/>
</dbReference>
<dbReference type="SUPFAM" id="SSF55874">
    <property type="entry name" value="ATPase domain of HSP90 chaperone/DNA topoisomerase II/histidine kinase"/>
    <property type="match status" value="1"/>
</dbReference>
<evidence type="ECO:0000256" key="2">
    <source>
        <dbReference type="ARBA" id="ARBA00012438"/>
    </source>
</evidence>
<dbReference type="CDD" id="cd00075">
    <property type="entry name" value="HATPase"/>
    <property type="match status" value="1"/>
</dbReference>
<keyword evidence="7" id="KW-0175">Coiled coil</keyword>
<dbReference type="Pfam" id="PF00512">
    <property type="entry name" value="HisKA"/>
    <property type="match status" value="1"/>
</dbReference>
<dbReference type="InterPro" id="IPR036890">
    <property type="entry name" value="HATPase_C_sf"/>
</dbReference>
<keyword evidence="3" id="KW-0597">Phosphoprotein</keyword>
<dbReference type="PANTHER" id="PTHR43711:SF26">
    <property type="entry name" value="SENSOR HISTIDINE KINASE RCSC"/>
    <property type="match status" value="1"/>
</dbReference>
<dbReference type="PROSITE" id="PS50113">
    <property type="entry name" value="PAC"/>
    <property type="match status" value="1"/>
</dbReference>
<evidence type="ECO:0000313" key="12">
    <source>
        <dbReference type="EMBL" id="MBL6449358.1"/>
    </source>
</evidence>
<keyword evidence="13" id="KW-1185">Reference proteome</keyword>
<dbReference type="InterPro" id="IPR004358">
    <property type="entry name" value="Sig_transdc_His_kin-like_C"/>
</dbReference>
<sequence length="424" mass="48034">MTKEHQDTYKSIFEACEEGILVVNKGGTIVMANTACNNLFGYKPGEMIGLKVEDLVPPNVKISHIKDRKNYEKHPSPRQMGKGRHLSGHKKNGDEFPVEISLNRAQIDGIDHTVAFIIDITERKKIEEALKRSEEQLIVYAAELEKRVTQRTKELDFTISKLERTNAELEEQVTIRKKAEEETQLALSRERELNELKTRFVSMASHEFRTPLSTILSSASLIERYVDVGTEEKRQKHVDKIKSSISNLTAILNDFLSVSKLEEGRVELHKEVINLNEMLLDIIDEMSAIAKEGQEIKLIFDNDRYYLYSDKKILKNILINLLSNAIKYSEPGKTVDLIVEEKKEGVLLKVSDKGMGIPEQEQKHMFERFFRASNATNIQGTGLGLNIVKKYVDMLEGSISFASKLGAGTTVSIDLPNNEPETTP</sequence>
<dbReference type="NCBIfam" id="TIGR00229">
    <property type="entry name" value="sensory_box"/>
    <property type="match status" value="1"/>
</dbReference>
<dbReference type="InterPro" id="IPR003594">
    <property type="entry name" value="HATPase_dom"/>
</dbReference>
<dbReference type="AlphaFoldDB" id="A0A937KGN0"/>
<dbReference type="Proteomes" id="UP000614216">
    <property type="component" value="Unassembled WGS sequence"/>
</dbReference>
<protein>
    <recommendedName>
        <fullName evidence="2">histidine kinase</fullName>
        <ecNumber evidence="2">2.7.13.3</ecNumber>
    </recommendedName>
</protein>